<dbReference type="Pfam" id="PF12833">
    <property type="entry name" value="HTH_18"/>
    <property type="match status" value="1"/>
</dbReference>
<evidence type="ECO:0000256" key="3">
    <source>
        <dbReference type="ARBA" id="ARBA00023163"/>
    </source>
</evidence>
<comment type="caution">
    <text evidence="5">The sequence shown here is derived from an EMBL/GenBank/DDBJ whole genome shotgun (WGS) entry which is preliminary data.</text>
</comment>
<accession>A0A5C8PL30</accession>
<organism evidence="5 6">
    <name type="scientific">Vineibacter terrae</name>
    <dbReference type="NCBI Taxonomy" id="2586908"/>
    <lineage>
        <taxon>Bacteria</taxon>
        <taxon>Pseudomonadati</taxon>
        <taxon>Pseudomonadota</taxon>
        <taxon>Alphaproteobacteria</taxon>
        <taxon>Hyphomicrobiales</taxon>
        <taxon>Vineibacter</taxon>
    </lineage>
</organism>
<evidence type="ECO:0000313" key="6">
    <source>
        <dbReference type="Proteomes" id="UP000321638"/>
    </source>
</evidence>
<protein>
    <submittedName>
        <fullName evidence="5">Helix-turn-helix domain-containing protein</fullName>
    </submittedName>
</protein>
<evidence type="ECO:0000259" key="4">
    <source>
        <dbReference type="PROSITE" id="PS01124"/>
    </source>
</evidence>
<dbReference type="EMBL" id="VDUZ01000017">
    <property type="protein sequence ID" value="TXL74593.1"/>
    <property type="molecule type" value="Genomic_DNA"/>
</dbReference>
<proteinExistence type="predicted"/>
<dbReference type="GO" id="GO:0043565">
    <property type="term" value="F:sequence-specific DNA binding"/>
    <property type="evidence" value="ECO:0007669"/>
    <property type="project" value="InterPro"/>
</dbReference>
<gene>
    <name evidence="5" type="ORF">FHP25_16030</name>
</gene>
<dbReference type="GO" id="GO:0003700">
    <property type="term" value="F:DNA-binding transcription factor activity"/>
    <property type="evidence" value="ECO:0007669"/>
    <property type="project" value="InterPro"/>
</dbReference>
<dbReference type="OrthoDB" id="5295469at2"/>
<dbReference type="SUPFAM" id="SSF46689">
    <property type="entry name" value="Homeodomain-like"/>
    <property type="match status" value="1"/>
</dbReference>
<dbReference type="PRINTS" id="PR00032">
    <property type="entry name" value="HTHARAC"/>
</dbReference>
<dbReference type="PROSITE" id="PS00041">
    <property type="entry name" value="HTH_ARAC_FAMILY_1"/>
    <property type="match status" value="1"/>
</dbReference>
<dbReference type="InterPro" id="IPR050204">
    <property type="entry name" value="AraC_XylS_family_regulators"/>
</dbReference>
<dbReference type="PANTHER" id="PTHR46796">
    <property type="entry name" value="HTH-TYPE TRANSCRIPTIONAL ACTIVATOR RHAS-RELATED"/>
    <property type="match status" value="1"/>
</dbReference>
<keyword evidence="3" id="KW-0804">Transcription</keyword>
<reference evidence="5 6" key="1">
    <citation type="submission" date="2019-06" db="EMBL/GenBank/DDBJ databases">
        <title>New taxonomy in bacterial strain CC-CFT640, isolated from vineyard.</title>
        <authorList>
            <person name="Lin S.-Y."/>
            <person name="Tsai C.-F."/>
            <person name="Young C.-C."/>
        </authorList>
    </citation>
    <scope>NUCLEOTIDE SEQUENCE [LARGE SCALE GENOMIC DNA]</scope>
    <source>
        <strain evidence="5 6">CC-CFT640</strain>
    </source>
</reference>
<dbReference type="SMART" id="SM00342">
    <property type="entry name" value="HTH_ARAC"/>
    <property type="match status" value="1"/>
</dbReference>
<sequence>MSASSTIAPAPDTGDCAVVRFSTEDYEPHARLEAVHEILGRNLQKVHVEPLAGESFHTAITLRQMPGLSLYRASRSAAIYRRSRELIEHDDVIVISGFTSSYEVQHLGRTLSMGPGELVVLTGAEPAFFGGPDQKSVSLLRVPVRMISPFVADLDAAYGRTIAANNSALRLLDGYLDILEAAGTFAVPELRRQAVTHIHDLVALTIGAARDAAELAQGRGGRAARLGAIKQDIASSLDRPDLSVATIAAQHRVKPRWVQRLFEREGTTFTEYVLAQRLLRAHRLLTDPRQGHLKISAIALDVGFGDLSYFNRAFRRRYGVTPSELRAAAIPGG</sequence>
<dbReference type="PANTHER" id="PTHR46796:SF6">
    <property type="entry name" value="ARAC SUBFAMILY"/>
    <property type="match status" value="1"/>
</dbReference>
<feature type="domain" description="HTH araC/xylS-type" evidence="4">
    <location>
        <begin position="227"/>
        <end position="328"/>
    </location>
</feature>
<evidence type="ECO:0000256" key="2">
    <source>
        <dbReference type="ARBA" id="ARBA00023125"/>
    </source>
</evidence>
<dbReference type="InterPro" id="IPR018062">
    <property type="entry name" value="HTH_AraC-typ_CS"/>
</dbReference>
<evidence type="ECO:0000313" key="5">
    <source>
        <dbReference type="EMBL" id="TXL74593.1"/>
    </source>
</evidence>
<evidence type="ECO:0000256" key="1">
    <source>
        <dbReference type="ARBA" id="ARBA00023015"/>
    </source>
</evidence>
<keyword evidence="6" id="KW-1185">Reference proteome</keyword>
<dbReference type="InterPro" id="IPR009057">
    <property type="entry name" value="Homeodomain-like_sf"/>
</dbReference>
<dbReference type="Proteomes" id="UP000321638">
    <property type="component" value="Unassembled WGS sequence"/>
</dbReference>
<dbReference type="RefSeq" id="WP_147847967.1">
    <property type="nucleotide sequence ID" value="NZ_VDUZ01000017.1"/>
</dbReference>
<dbReference type="Gene3D" id="1.10.10.60">
    <property type="entry name" value="Homeodomain-like"/>
    <property type="match status" value="1"/>
</dbReference>
<keyword evidence="1" id="KW-0805">Transcription regulation</keyword>
<name>A0A5C8PL30_9HYPH</name>
<dbReference type="InterPro" id="IPR018060">
    <property type="entry name" value="HTH_AraC"/>
</dbReference>
<keyword evidence="2" id="KW-0238">DNA-binding</keyword>
<dbReference type="PROSITE" id="PS01124">
    <property type="entry name" value="HTH_ARAC_FAMILY_2"/>
    <property type="match status" value="1"/>
</dbReference>
<dbReference type="AlphaFoldDB" id="A0A5C8PL30"/>
<dbReference type="InterPro" id="IPR020449">
    <property type="entry name" value="Tscrpt_reg_AraC-type_HTH"/>
</dbReference>